<dbReference type="STRING" id="302167.GCA_900166595_00495"/>
<keyword evidence="11 19" id="KW-0560">Oxidoreductase</keyword>
<dbReference type="InterPro" id="IPR050711">
    <property type="entry name" value="ET-N_metabolism_enzyme"/>
</dbReference>
<keyword evidence="7" id="KW-0288">FMN</keyword>
<reference evidence="20" key="1">
    <citation type="submission" date="2016-11" db="EMBL/GenBank/DDBJ databases">
        <title>Complete genome sequence of Virgibacillus pantothenticus 21D, a halophilic bacterium isolated from the deep hypersaline anoxic basin Discovery in the Mediterranean Sea.</title>
        <authorList>
            <person name="Zeaiter Z."/>
            <person name="Booth J.M."/>
            <person name="Prosdocimi E.M."/>
            <person name="Mapelli F."/>
            <person name="Fusi M."/>
            <person name="Daffonchio D."/>
            <person name="Borin S."/>
            <person name="Crotti E."/>
        </authorList>
    </citation>
    <scope>NUCLEOTIDE SEQUENCE [LARGE SCALE GENOMIC DNA]</scope>
    <source>
        <strain evidence="20">21D</strain>
    </source>
</reference>
<keyword evidence="10" id="KW-0315">Glutamine amidotransferase</keyword>
<evidence type="ECO:0000256" key="4">
    <source>
        <dbReference type="ARBA" id="ARBA00009716"/>
    </source>
</evidence>
<dbReference type="SUPFAM" id="SSF56235">
    <property type="entry name" value="N-terminal nucleophile aminohydrolases (Ntn hydrolases)"/>
    <property type="match status" value="1"/>
</dbReference>
<keyword evidence="5" id="KW-0028">Amino-acid biosynthesis</keyword>
<protein>
    <submittedName>
        <fullName evidence="19">Glutamate synthase [NADPH] large chain</fullName>
        <ecNumber evidence="19">1.4.1.13</ecNumber>
    </submittedName>
</protein>
<evidence type="ECO:0000256" key="6">
    <source>
        <dbReference type="ARBA" id="ARBA00022630"/>
    </source>
</evidence>
<keyword evidence="14" id="KW-0314">Glutamate biosynthesis</keyword>
<dbReference type="InterPro" id="IPR006982">
    <property type="entry name" value="Glu_synth_centr_N"/>
</dbReference>
<gene>
    <name evidence="19" type="primary">gltA</name>
    <name evidence="19" type="ORF">A21D_01780</name>
</gene>
<feature type="region of interest" description="Disordered" evidence="17">
    <location>
        <begin position="928"/>
        <end position="949"/>
    </location>
</feature>
<evidence type="ECO:0000256" key="13">
    <source>
        <dbReference type="ARBA" id="ARBA00023014"/>
    </source>
</evidence>
<dbReference type="InterPro" id="IPR029055">
    <property type="entry name" value="Ntn_hydrolases_N"/>
</dbReference>
<evidence type="ECO:0000256" key="14">
    <source>
        <dbReference type="ARBA" id="ARBA00023164"/>
    </source>
</evidence>
<dbReference type="SUPFAM" id="SSF51395">
    <property type="entry name" value="FMN-linked oxidoreductases"/>
    <property type="match status" value="1"/>
</dbReference>
<dbReference type="PROSITE" id="PS51278">
    <property type="entry name" value="GATASE_TYPE_2"/>
    <property type="match status" value="1"/>
</dbReference>
<dbReference type="Gene3D" id="3.60.20.10">
    <property type="entry name" value="Glutamine Phosphoribosylpyrophosphate, subunit 1, domain 1"/>
    <property type="match status" value="1"/>
</dbReference>
<sequence length="1557" mass="172562">MQGDFSKSSNKETDITGVKKGDSWMTKKDYPKVQGLYHPDFEHEACGIGMIANINGKKTHNIVQNAINLLCNMEHRGGQSADTSTGDGAGILTQIPDRFFQKQCAKEGIKLPAQGEYGVGMLFLPKDHEVRLQTKAMFEQIIREEGQHFLGWRPVPTNESFIGKLAMKKKPTIRQIFIQKATDIQDQQAFERKLYVIRKRMEQAASLHPELEDVYICSLSTTTIVYKGMLIPEQLDAFYIDLNHPDFKSALALVHSRFSTNTFPSWKRSHPNRYTIHNGEFNTLRGNVNWMRAREKLCSSPYFSEVDMQKMLPVIDYDGSDSSIFDNTFEFLHLSGRSLAHTAMMMIPESWANDTTMRAERRDFYDYHSSLMEPWDGPAALVFSDGRQIGACLDRNGLRPARYYVTKDGMIVLGSEVGALDIFADDILYKRRLEPGRMLLVDLEKGIIVPDDDIKLQVATEQPYKAWLQNKVALEDIPDIQAQSVRQEENVLVQQQAFGYTREDLQKIMKPLVKDGKDPIGSMGYDSPLAVLSKKPQLLYNYFKQLFAQVTNPPIDAIREKLITMKETSIGAEGNLVRPTADSCRQIRLQTPILTCKELDKIRYQQLEGLKATTLSIHFRVHATENKLETALQHLFAEADQAVENGAVLIILSDRGIDQRKAAIPALLAVSGLHHHFIRKGMRTKISLLVETGEAREVHHFATLLGYGAEAITPYLAHQTIEAMVAAEEITAFSAEKAIQTYNQSVTNGIIKVLSKMGISTIQSYCGAQIFEAIGINKDVIDNYFTHTASRLGGIGLDIIEQETRMRHERAFNPTRGGNSTLESGDEYQYRKDGEDHQYNPQTIHTLQHACRTGNYELFQEYSKLLTDERKNLQSLRGLLTFKKRKSIPIEEVESVASICARFKTGAMSFGSISKEAHETLAIAMNRIGGRSNSGEGGESPDRFTRDANGDLRRSAIKQVASGRFGVNSHYLVHADEIQIKVAQGAKPGEGGQLPANKVYPWVAEVRGSTPGVELISPPPHHDIYSIEDLAELIYNLKNANPKARISVKLVSAVGVGTIAAGVAKGRADLVLISGYDGGTGAAPRTSMKHTGLPWEIGLAETHQTLLLNGLRDRIVVETDGKMMTGRDVVIASLLGAEEYGFSTAPLVALGCVMMRVCHLDTCPVGIATQNPELRKKFTGDPDHVVNFMTFIAQEAREIMASLGFRTINEMIGRTDVLEVNESIAHWKAKGIDLSALLYQPDVPDSVGRYATMDQQHGIEKTLDFQELIPNCREALEHKQPVEFTTAIRNINRVTGTLLGSEVTRRYGEEGLPEDTIKLNFCGSAGQSFGAFIPPGMTLRLIGDANDFVGKGLSGGKLIVHPDPIVTFAPEKNTIIGNVAFYGASRGEAFIRGIAGERFAVRNSGATLVVEGVGDHGCEYMTGGTVVVLGKIGRNFAAGMSGGTAYVLDEEGIFRSHLNGELVAVQSLTDEREIGQLAQLLKQHASATNSSHAERILNYWDKYVHQFVKVVPIAYVQMQEKIQALKDQGYSKFDAEMAAFQASKQGEKVEKPVGVLH</sequence>
<dbReference type="GO" id="GO:0004355">
    <property type="term" value="F:glutamate synthase (NADPH) activity"/>
    <property type="evidence" value="ECO:0007669"/>
    <property type="project" value="UniProtKB-EC"/>
</dbReference>
<proteinExistence type="inferred from homology"/>
<dbReference type="EC" id="1.4.1.13" evidence="19"/>
<evidence type="ECO:0000256" key="12">
    <source>
        <dbReference type="ARBA" id="ARBA00023004"/>
    </source>
</evidence>
<dbReference type="GO" id="GO:0051538">
    <property type="term" value="F:3 iron, 4 sulfur cluster binding"/>
    <property type="evidence" value="ECO:0007669"/>
    <property type="project" value="UniProtKB-KW"/>
</dbReference>
<dbReference type="InterPro" id="IPR002489">
    <property type="entry name" value="Glu_synth_asu_C"/>
</dbReference>
<dbReference type="InterPro" id="IPR036485">
    <property type="entry name" value="Glu_synth_asu_C_sf"/>
</dbReference>
<evidence type="ECO:0000256" key="3">
    <source>
        <dbReference type="ARBA" id="ARBA00001974"/>
    </source>
</evidence>
<comment type="cofactor">
    <cofactor evidence="3">
        <name>FAD</name>
        <dbReference type="ChEBI" id="CHEBI:57692"/>
    </cofactor>
</comment>
<dbReference type="Pfam" id="PF00310">
    <property type="entry name" value="GATase_2"/>
    <property type="match status" value="1"/>
</dbReference>
<comment type="cofactor">
    <cofactor evidence="2">
        <name>[3Fe-4S] cluster</name>
        <dbReference type="ChEBI" id="CHEBI:21137"/>
    </cofactor>
</comment>
<evidence type="ECO:0000256" key="17">
    <source>
        <dbReference type="SAM" id="MobiDB-lite"/>
    </source>
</evidence>
<dbReference type="FunFam" id="3.60.20.10:FF:000001">
    <property type="entry name" value="Glutamate synthase, large subunit"/>
    <property type="match status" value="1"/>
</dbReference>
<evidence type="ECO:0000313" key="20">
    <source>
        <dbReference type="Proteomes" id="UP000234237"/>
    </source>
</evidence>
<feature type="domain" description="Glutamine amidotransferase type-2" evidence="18">
    <location>
        <begin position="46"/>
        <end position="444"/>
    </location>
</feature>
<evidence type="ECO:0000256" key="10">
    <source>
        <dbReference type="ARBA" id="ARBA00022962"/>
    </source>
</evidence>
<dbReference type="Proteomes" id="UP000234237">
    <property type="component" value="Chromosome"/>
</dbReference>
<dbReference type="NCBIfam" id="NF008730">
    <property type="entry name" value="PRK11750.1"/>
    <property type="match status" value="1"/>
</dbReference>
<keyword evidence="15" id="KW-0003">3Fe-4S</keyword>
<dbReference type="GO" id="GO:0046872">
    <property type="term" value="F:metal ion binding"/>
    <property type="evidence" value="ECO:0007669"/>
    <property type="project" value="UniProtKB-KW"/>
</dbReference>
<evidence type="ECO:0000256" key="9">
    <source>
        <dbReference type="ARBA" id="ARBA00022827"/>
    </source>
</evidence>
<evidence type="ECO:0000256" key="15">
    <source>
        <dbReference type="ARBA" id="ARBA00023291"/>
    </source>
</evidence>
<keyword evidence="8" id="KW-0479">Metal-binding</keyword>
<dbReference type="Pfam" id="PF01645">
    <property type="entry name" value="Glu_synthase"/>
    <property type="match status" value="1"/>
</dbReference>
<keyword evidence="13" id="KW-0411">Iron-sulfur</keyword>
<dbReference type="InterPro" id="IPR013785">
    <property type="entry name" value="Aldolase_TIM"/>
</dbReference>
<dbReference type="InterPro" id="IPR017932">
    <property type="entry name" value="GATase_2_dom"/>
</dbReference>
<evidence type="ECO:0000256" key="5">
    <source>
        <dbReference type="ARBA" id="ARBA00022605"/>
    </source>
</evidence>
<evidence type="ECO:0000313" key="19">
    <source>
        <dbReference type="EMBL" id="AUJ24861.1"/>
    </source>
</evidence>
<dbReference type="GO" id="GO:0006537">
    <property type="term" value="P:glutamate biosynthetic process"/>
    <property type="evidence" value="ECO:0007669"/>
    <property type="project" value="UniProtKB-KW"/>
</dbReference>
<dbReference type="EMBL" id="CP018622">
    <property type="protein sequence ID" value="AUJ24861.1"/>
    <property type="molecule type" value="Genomic_DNA"/>
</dbReference>
<keyword evidence="9" id="KW-0274">FAD</keyword>
<evidence type="ECO:0000256" key="2">
    <source>
        <dbReference type="ARBA" id="ARBA00001927"/>
    </source>
</evidence>
<dbReference type="InterPro" id="IPR002932">
    <property type="entry name" value="Glu_synthdom"/>
</dbReference>
<evidence type="ECO:0000256" key="8">
    <source>
        <dbReference type="ARBA" id="ARBA00022723"/>
    </source>
</evidence>
<dbReference type="CDD" id="cd00713">
    <property type="entry name" value="GltS"/>
    <property type="match status" value="1"/>
</dbReference>
<dbReference type="KEGG" id="vpn:A21D_01780"/>
<evidence type="ECO:0000256" key="11">
    <source>
        <dbReference type="ARBA" id="ARBA00023002"/>
    </source>
</evidence>
<dbReference type="FunFam" id="3.20.20.70:FF:000053">
    <property type="entry name" value="Glutamate synthase large subunit"/>
    <property type="match status" value="1"/>
</dbReference>
<feature type="compositionally biased region" description="Basic and acidic residues" evidence="17">
    <location>
        <begin position="940"/>
        <end position="949"/>
    </location>
</feature>
<dbReference type="Pfam" id="PF01493">
    <property type="entry name" value="GXGXG"/>
    <property type="match status" value="1"/>
</dbReference>
<dbReference type="PANTHER" id="PTHR11938">
    <property type="entry name" value="FAD NADPH DEHYDROGENASE/OXIDOREDUCTASE"/>
    <property type="match status" value="1"/>
</dbReference>
<keyword evidence="12" id="KW-0408">Iron</keyword>
<dbReference type="FunFam" id="3.20.20.70:FF:000031">
    <property type="entry name" value="Glutamate synthase 1 [NADH]"/>
    <property type="match status" value="1"/>
</dbReference>
<accession>A0A2K9J4B8</accession>
<comment type="similarity">
    <text evidence="4">Belongs to the glutamate synthase family.</text>
</comment>
<keyword evidence="6" id="KW-0285">Flavoprotein</keyword>
<name>A0A2K9J4B8_9BACI</name>
<dbReference type="PANTHER" id="PTHR11938:SF133">
    <property type="entry name" value="GLUTAMATE SYNTHASE (NADH)"/>
    <property type="match status" value="1"/>
</dbReference>
<dbReference type="Pfam" id="PF04898">
    <property type="entry name" value="Glu_syn_central"/>
    <property type="match status" value="1"/>
</dbReference>
<evidence type="ECO:0000256" key="1">
    <source>
        <dbReference type="ARBA" id="ARBA00001917"/>
    </source>
</evidence>
<evidence type="ECO:0000259" key="18">
    <source>
        <dbReference type="PROSITE" id="PS51278"/>
    </source>
</evidence>
<dbReference type="CDD" id="cd02808">
    <property type="entry name" value="GltS_FMN"/>
    <property type="match status" value="1"/>
</dbReference>
<evidence type="ECO:0000256" key="16">
    <source>
        <dbReference type="ARBA" id="ARBA00029440"/>
    </source>
</evidence>
<dbReference type="SUPFAM" id="SSF69336">
    <property type="entry name" value="Alpha subunit of glutamate synthase, C-terminal domain"/>
    <property type="match status" value="1"/>
</dbReference>
<dbReference type="FunFam" id="2.160.20.60:FF:000001">
    <property type="entry name" value="Glutamate synthase, large subunit"/>
    <property type="match status" value="1"/>
</dbReference>
<dbReference type="Gene3D" id="2.160.20.60">
    <property type="entry name" value="Glutamate synthase, alpha subunit, C-terminal domain"/>
    <property type="match status" value="1"/>
</dbReference>
<comment type="cofactor">
    <cofactor evidence="1">
        <name>FMN</name>
        <dbReference type="ChEBI" id="CHEBI:58210"/>
    </cofactor>
</comment>
<dbReference type="GO" id="GO:0019676">
    <property type="term" value="P:ammonia assimilation cycle"/>
    <property type="evidence" value="ECO:0007669"/>
    <property type="project" value="TreeGrafter"/>
</dbReference>
<organism evidence="19 20">
    <name type="scientific">Virgibacillus dokdonensis</name>
    <dbReference type="NCBI Taxonomy" id="302167"/>
    <lineage>
        <taxon>Bacteria</taxon>
        <taxon>Bacillati</taxon>
        <taxon>Bacillota</taxon>
        <taxon>Bacilli</taxon>
        <taxon>Bacillales</taxon>
        <taxon>Bacillaceae</taxon>
        <taxon>Virgibacillus</taxon>
    </lineage>
</organism>
<dbReference type="CDD" id="cd00982">
    <property type="entry name" value="gltB_C"/>
    <property type="match status" value="1"/>
</dbReference>
<dbReference type="Gene3D" id="3.20.20.70">
    <property type="entry name" value="Aldolase class I"/>
    <property type="match status" value="2"/>
</dbReference>
<evidence type="ECO:0000256" key="7">
    <source>
        <dbReference type="ARBA" id="ARBA00022643"/>
    </source>
</evidence>
<comment type="pathway">
    <text evidence="16">Amino-acid biosynthesis.</text>
</comment>